<evidence type="ECO:0000256" key="3">
    <source>
        <dbReference type="SAM" id="Phobius"/>
    </source>
</evidence>
<reference evidence="6" key="1">
    <citation type="journal article" date="2019" name="Int. J. Syst. Evol. Microbiol.">
        <title>The Global Catalogue of Microorganisms (GCM) 10K type strain sequencing project: providing services to taxonomists for standard genome sequencing and annotation.</title>
        <authorList>
            <consortium name="The Broad Institute Genomics Platform"/>
            <consortium name="The Broad Institute Genome Sequencing Center for Infectious Disease"/>
            <person name="Wu L."/>
            <person name="Ma J."/>
        </authorList>
    </citation>
    <scope>NUCLEOTIDE SEQUENCE [LARGE SCALE GENOMIC DNA]</scope>
    <source>
        <strain evidence="6">LMG 29894</strain>
    </source>
</reference>
<keyword evidence="3" id="KW-0472">Membrane</keyword>
<accession>A0ABV8MN15</accession>
<dbReference type="EC" id="2.7.7.65" evidence="1"/>
<dbReference type="PANTHER" id="PTHR45138">
    <property type="entry name" value="REGULATORY COMPONENTS OF SENSORY TRANSDUCTION SYSTEM"/>
    <property type="match status" value="1"/>
</dbReference>
<dbReference type="InterPro" id="IPR029787">
    <property type="entry name" value="Nucleotide_cyclase"/>
</dbReference>
<feature type="transmembrane region" description="Helical" evidence="3">
    <location>
        <begin position="185"/>
        <end position="205"/>
    </location>
</feature>
<dbReference type="GO" id="GO:0052621">
    <property type="term" value="F:diguanylate cyclase activity"/>
    <property type="evidence" value="ECO:0007669"/>
    <property type="project" value="UniProtKB-EC"/>
</dbReference>
<keyword evidence="5" id="KW-0548">Nucleotidyltransferase</keyword>
<keyword evidence="3" id="KW-1133">Transmembrane helix</keyword>
<organism evidence="5 6">
    <name type="scientific">Chitinimonas lacunae</name>
    <dbReference type="NCBI Taxonomy" id="1963018"/>
    <lineage>
        <taxon>Bacteria</taxon>
        <taxon>Pseudomonadati</taxon>
        <taxon>Pseudomonadota</taxon>
        <taxon>Betaproteobacteria</taxon>
        <taxon>Neisseriales</taxon>
        <taxon>Chitinibacteraceae</taxon>
        <taxon>Chitinimonas</taxon>
    </lineage>
</organism>
<comment type="catalytic activity">
    <reaction evidence="2">
        <text>2 GTP = 3',3'-c-di-GMP + 2 diphosphate</text>
        <dbReference type="Rhea" id="RHEA:24898"/>
        <dbReference type="ChEBI" id="CHEBI:33019"/>
        <dbReference type="ChEBI" id="CHEBI:37565"/>
        <dbReference type="ChEBI" id="CHEBI:58805"/>
        <dbReference type="EC" id="2.7.7.65"/>
    </reaction>
</comment>
<dbReference type="InterPro" id="IPR050469">
    <property type="entry name" value="Diguanylate_Cyclase"/>
</dbReference>
<feature type="transmembrane region" description="Helical" evidence="3">
    <location>
        <begin position="121"/>
        <end position="141"/>
    </location>
</feature>
<feature type="domain" description="GGDEF" evidence="4">
    <location>
        <begin position="251"/>
        <end position="383"/>
    </location>
</feature>
<comment type="caution">
    <text evidence="5">The sequence shown here is derived from an EMBL/GenBank/DDBJ whole genome shotgun (WGS) entry which is preliminary data.</text>
</comment>
<feature type="transmembrane region" description="Helical" evidence="3">
    <location>
        <begin position="153"/>
        <end position="173"/>
    </location>
</feature>
<feature type="transmembrane region" description="Helical" evidence="3">
    <location>
        <begin position="39"/>
        <end position="59"/>
    </location>
</feature>
<evidence type="ECO:0000313" key="5">
    <source>
        <dbReference type="EMBL" id="MFC4159573.1"/>
    </source>
</evidence>
<dbReference type="CDD" id="cd01949">
    <property type="entry name" value="GGDEF"/>
    <property type="match status" value="1"/>
</dbReference>
<feature type="transmembrane region" description="Helical" evidence="3">
    <location>
        <begin position="94"/>
        <end position="115"/>
    </location>
</feature>
<gene>
    <name evidence="5" type="ORF">ACFOW7_09445</name>
</gene>
<keyword evidence="6" id="KW-1185">Reference proteome</keyword>
<keyword evidence="5" id="KW-0808">Transferase</keyword>
<evidence type="ECO:0000313" key="6">
    <source>
        <dbReference type="Proteomes" id="UP001595791"/>
    </source>
</evidence>
<feature type="transmembrane region" description="Helical" evidence="3">
    <location>
        <begin position="6"/>
        <end position="27"/>
    </location>
</feature>
<feature type="transmembrane region" description="Helical" evidence="3">
    <location>
        <begin position="65"/>
        <end position="87"/>
    </location>
</feature>
<dbReference type="EMBL" id="JBHSBU010000001">
    <property type="protein sequence ID" value="MFC4159573.1"/>
    <property type="molecule type" value="Genomic_DNA"/>
</dbReference>
<keyword evidence="3" id="KW-0812">Transmembrane</keyword>
<evidence type="ECO:0000256" key="2">
    <source>
        <dbReference type="ARBA" id="ARBA00034247"/>
    </source>
</evidence>
<name>A0ABV8MN15_9NEIS</name>
<dbReference type="SMART" id="SM00267">
    <property type="entry name" value="GGDEF"/>
    <property type="match status" value="1"/>
</dbReference>
<dbReference type="Pfam" id="PF00990">
    <property type="entry name" value="GGDEF"/>
    <property type="match status" value="1"/>
</dbReference>
<dbReference type="SUPFAM" id="SSF55073">
    <property type="entry name" value="Nucleotide cyclase"/>
    <property type="match status" value="1"/>
</dbReference>
<dbReference type="RefSeq" id="WP_378163472.1">
    <property type="nucleotide sequence ID" value="NZ_JBHSBU010000001.1"/>
</dbReference>
<proteinExistence type="predicted"/>
<dbReference type="PROSITE" id="PS50887">
    <property type="entry name" value="GGDEF"/>
    <property type="match status" value="1"/>
</dbReference>
<dbReference type="Proteomes" id="UP001595791">
    <property type="component" value="Unassembled WGS sequence"/>
</dbReference>
<dbReference type="InterPro" id="IPR000160">
    <property type="entry name" value="GGDEF_dom"/>
</dbReference>
<evidence type="ECO:0000259" key="4">
    <source>
        <dbReference type="PROSITE" id="PS50887"/>
    </source>
</evidence>
<dbReference type="NCBIfam" id="TIGR00254">
    <property type="entry name" value="GGDEF"/>
    <property type="match status" value="1"/>
</dbReference>
<evidence type="ECO:0000256" key="1">
    <source>
        <dbReference type="ARBA" id="ARBA00012528"/>
    </source>
</evidence>
<sequence>MTIDIRTLALLLLLTPLFTSALFLLASRGVARQPGSWQWLASAAAMVVGWSLLLLRGTIADWLSIYVANVCFFCAHVLMHGSLAALLGTRRLVVAIRWVAVGCALVFLLVYLAGAELGQRAAFLAMCTALLTGITARLMLADSRNPPQPARRALGLWYLGCATLHWLRLAIFLVEPQQDLFAPRLGSALLFLTVFATEIGVTYGFPLVSRERLLLELDRRATFDGLTDTYNRFAFDTVAQASLARLGREHEGLALLMLDLDHFKQVNDRHGHAAGDAVLRQTAERLRAQLRVGDLLGRYGGEEFVVLLPATSAAEAIEVAERLRQAVRSSPVGYGAQSITVTISVGVAATVEPVLLERLYRAADLALYSAKRDGRDRVVVATDYGTVVT</sequence>
<dbReference type="PANTHER" id="PTHR45138:SF9">
    <property type="entry name" value="DIGUANYLATE CYCLASE DGCM-RELATED"/>
    <property type="match status" value="1"/>
</dbReference>
<protein>
    <recommendedName>
        <fullName evidence="1">diguanylate cyclase</fullName>
        <ecNumber evidence="1">2.7.7.65</ecNumber>
    </recommendedName>
</protein>
<dbReference type="Gene3D" id="3.30.70.270">
    <property type="match status" value="1"/>
</dbReference>
<dbReference type="InterPro" id="IPR043128">
    <property type="entry name" value="Rev_trsase/Diguanyl_cyclase"/>
</dbReference>